<dbReference type="FunFam" id="3.30.70.100:FF:000001">
    <property type="entry name" value="ATPase copper transporting beta"/>
    <property type="match status" value="1"/>
</dbReference>
<dbReference type="RefSeq" id="WP_075724286.1">
    <property type="nucleotide sequence ID" value="NZ_LTDM01000003.1"/>
</dbReference>
<proteinExistence type="predicted"/>
<comment type="caution">
    <text evidence="3">The sequence shown here is derived from an EMBL/GenBank/DDBJ whole genome shotgun (WGS) entry which is preliminary data.</text>
</comment>
<dbReference type="InterPro" id="IPR006121">
    <property type="entry name" value="HMA_dom"/>
</dbReference>
<sequence>MKNTTYQLKKLTCPSSVSKIEDMLRETKGIDSGEVIFDSSKARVYFDEKVITSKEIEEKIIALGFGVWGEV</sequence>
<organism evidence="3 4">
    <name type="scientific">Tissierella creatinophila DSM 6911</name>
    <dbReference type="NCBI Taxonomy" id="1123403"/>
    <lineage>
        <taxon>Bacteria</taxon>
        <taxon>Bacillati</taxon>
        <taxon>Bacillota</taxon>
        <taxon>Tissierellia</taxon>
        <taxon>Tissierellales</taxon>
        <taxon>Tissierellaceae</taxon>
        <taxon>Tissierella</taxon>
    </lineage>
</organism>
<dbReference type="Pfam" id="PF00403">
    <property type="entry name" value="HMA"/>
    <property type="match status" value="1"/>
</dbReference>
<keyword evidence="1" id="KW-0479">Metal-binding</keyword>
<dbReference type="AlphaFoldDB" id="A0A1U7M8W9"/>
<dbReference type="InterPro" id="IPR036163">
    <property type="entry name" value="HMA_dom_sf"/>
</dbReference>
<gene>
    <name evidence="3" type="ORF">TICRE_02340</name>
</gene>
<dbReference type="PROSITE" id="PS50846">
    <property type="entry name" value="HMA_2"/>
    <property type="match status" value="1"/>
</dbReference>
<name>A0A1U7M8W9_TISCR</name>
<evidence type="ECO:0000259" key="2">
    <source>
        <dbReference type="PROSITE" id="PS50846"/>
    </source>
</evidence>
<dbReference type="GO" id="GO:0046872">
    <property type="term" value="F:metal ion binding"/>
    <property type="evidence" value="ECO:0007669"/>
    <property type="project" value="UniProtKB-KW"/>
</dbReference>
<dbReference type="Gene3D" id="3.30.70.100">
    <property type="match status" value="1"/>
</dbReference>
<dbReference type="SUPFAM" id="SSF55008">
    <property type="entry name" value="HMA, heavy metal-associated domain"/>
    <property type="match status" value="1"/>
</dbReference>
<accession>A0A1U7M8W9</accession>
<evidence type="ECO:0000313" key="4">
    <source>
        <dbReference type="Proteomes" id="UP000186112"/>
    </source>
</evidence>
<protein>
    <submittedName>
        <fullName evidence="3">Heavy-metal-associated domain protein</fullName>
    </submittedName>
</protein>
<reference evidence="3 4" key="1">
    <citation type="submission" date="2016-02" db="EMBL/GenBank/DDBJ databases">
        <title>Genome sequence of Tissierella creatinophila DSM 6911.</title>
        <authorList>
            <person name="Poehlein A."/>
            <person name="Daniel R."/>
        </authorList>
    </citation>
    <scope>NUCLEOTIDE SEQUENCE [LARGE SCALE GENOMIC DNA]</scope>
    <source>
        <strain evidence="3 4">DSM 6911</strain>
    </source>
</reference>
<dbReference type="Proteomes" id="UP000186112">
    <property type="component" value="Unassembled WGS sequence"/>
</dbReference>
<dbReference type="OrthoDB" id="7068874at2"/>
<feature type="domain" description="HMA" evidence="2">
    <location>
        <begin position="2"/>
        <end position="68"/>
    </location>
</feature>
<evidence type="ECO:0000313" key="3">
    <source>
        <dbReference type="EMBL" id="OLS03721.1"/>
    </source>
</evidence>
<evidence type="ECO:0000256" key="1">
    <source>
        <dbReference type="ARBA" id="ARBA00022723"/>
    </source>
</evidence>
<dbReference type="CDD" id="cd00371">
    <property type="entry name" value="HMA"/>
    <property type="match status" value="1"/>
</dbReference>
<keyword evidence="4" id="KW-1185">Reference proteome</keyword>
<dbReference type="EMBL" id="LTDM01000003">
    <property type="protein sequence ID" value="OLS03721.1"/>
    <property type="molecule type" value="Genomic_DNA"/>
</dbReference>